<proteinExistence type="inferred from homology"/>
<dbReference type="RefSeq" id="WP_249971917.1">
    <property type="nucleotide sequence ID" value="NZ_JAMFLZ010000001.1"/>
</dbReference>
<name>A0ABT0QA69_9FLAO</name>
<organism evidence="3 4">
    <name type="scientific">Jejuia spongiicola</name>
    <dbReference type="NCBI Taxonomy" id="2942207"/>
    <lineage>
        <taxon>Bacteria</taxon>
        <taxon>Pseudomonadati</taxon>
        <taxon>Bacteroidota</taxon>
        <taxon>Flavobacteriia</taxon>
        <taxon>Flavobacteriales</taxon>
        <taxon>Flavobacteriaceae</taxon>
        <taxon>Jejuia</taxon>
    </lineage>
</organism>
<keyword evidence="4" id="KW-1185">Reference proteome</keyword>
<dbReference type="Gene3D" id="3.30.530.20">
    <property type="match status" value="1"/>
</dbReference>
<gene>
    <name evidence="3" type="ORF">M3P09_02670</name>
</gene>
<evidence type="ECO:0000313" key="4">
    <source>
        <dbReference type="Proteomes" id="UP001165381"/>
    </source>
</evidence>
<comment type="similarity">
    <text evidence="1">Belongs to the AHA1 family.</text>
</comment>
<dbReference type="EMBL" id="JAMFLZ010000001">
    <property type="protein sequence ID" value="MCL6293880.1"/>
    <property type="molecule type" value="Genomic_DNA"/>
</dbReference>
<feature type="domain" description="Activator of Hsp90 ATPase homologue 1/2-like C-terminal" evidence="2">
    <location>
        <begin position="17"/>
        <end position="136"/>
    </location>
</feature>
<dbReference type="Proteomes" id="UP001165381">
    <property type="component" value="Unassembled WGS sequence"/>
</dbReference>
<comment type="caution">
    <text evidence="3">The sequence shown here is derived from an EMBL/GenBank/DDBJ whole genome shotgun (WGS) entry which is preliminary data.</text>
</comment>
<evidence type="ECO:0000256" key="1">
    <source>
        <dbReference type="ARBA" id="ARBA00006817"/>
    </source>
</evidence>
<dbReference type="Pfam" id="PF08327">
    <property type="entry name" value="AHSA1"/>
    <property type="match status" value="1"/>
</dbReference>
<reference evidence="3" key="1">
    <citation type="submission" date="2022-05" db="EMBL/GenBank/DDBJ databases">
        <authorList>
            <person name="Park J.-S."/>
        </authorList>
    </citation>
    <scope>NUCLEOTIDE SEQUENCE</scope>
    <source>
        <strain evidence="3">2012CJ34-3</strain>
    </source>
</reference>
<evidence type="ECO:0000313" key="3">
    <source>
        <dbReference type="EMBL" id="MCL6293880.1"/>
    </source>
</evidence>
<accession>A0ABT0QA69</accession>
<dbReference type="SUPFAM" id="SSF55961">
    <property type="entry name" value="Bet v1-like"/>
    <property type="match status" value="1"/>
</dbReference>
<evidence type="ECO:0000259" key="2">
    <source>
        <dbReference type="Pfam" id="PF08327"/>
    </source>
</evidence>
<dbReference type="InterPro" id="IPR013538">
    <property type="entry name" value="ASHA1/2-like_C"/>
</dbReference>
<sequence>MIDSRTNYSHQIEFSSSPKQVFYALNDGIHNWWGKTSNSQFKTGGQFTITFENEYWWTFKILEYTPNKELVWKCIGGEPNFNKEWVGHVLHWQIEEKETKTILNFNQIGLTPELHCFEVCSSTWDMFITQKLRAFLT</sequence>
<dbReference type="InterPro" id="IPR023393">
    <property type="entry name" value="START-like_dom_sf"/>
</dbReference>
<protein>
    <submittedName>
        <fullName evidence="3">SRPBCC domain-containing protein</fullName>
    </submittedName>
</protein>
<dbReference type="CDD" id="cd07814">
    <property type="entry name" value="SRPBCC_CalC_Aha1-like"/>
    <property type="match status" value="1"/>
</dbReference>